<accession>A0AAD6M8N7</accession>
<proteinExistence type="predicted"/>
<evidence type="ECO:0000256" key="1">
    <source>
        <dbReference type="SAM" id="Phobius"/>
    </source>
</evidence>
<protein>
    <submittedName>
        <fullName evidence="2">Uncharacterized protein</fullName>
    </submittedName>
</protein>
<keyword evidence="3" id="KW-1185">Reference proteome</keyword>
<dbReference type="AlphaFoldDB" id="A0AAD6M8N7"/>
<sequence>MKPPLIFYLCLKYNNILFLVLFLGGVLGFCKSMCWWTWW</sequence>
<organism evidence="2 3">
    <name type="scientific">Populus alba x Populus x berolinensis</name>
    <dbReference type="NCBI Taxonomy" id="444605"/>
    <lineage>
        <taxon>Eukaryota</taxon>
        <taxon>Viridiplantae</taxon>
        <taxon>Streptophyta</taxon>
        <taxon>Embryophyta</taxon>
        <taxon>Tracheophyta</taxon>
        <taxon>Spermatophyta</taxon>
        <taxon>Magnoliopsida</taxon>
        <taxon>eudicotyledons</taxon>
        <taxon>Gunneridae</taxon>
        <taxon>Pentapetalae</taxon>
        <taxon>rosids</taxon>
        <taxon>fabids</taxon>
        <taxon>Malpighiales</taxon>
        <taxon>Salicaceae</taxon>
        <taxon>Saliceae</taxon>
        <taxon>Populus</taxon>
    </lineage>
</organism>
<dbReference type="EMBL" id="JAQIZT010000010">
    <property type="protein sequence ID" value="KAJ6980944.1"/>
    <property type="molecule type" value="Genomic_DNA"/>
</dbReference>
<gene>
    <name evidence="2" type="ORF">NC653_024350</name>
</gene>
<reference evidence="2" key="1">
    <citation type="journal article" date="2023" name="Mol. Ecol. Resour.">
        <title>Chromosome-level genome assembly of a triploid poplar Populus alba 'Berolinensis'.</title>
        <authorList>
            <person name="Chen S."/>
            <person name="Yu Y."/>
            <person name="Wang X."/>
            <person name="Wang S."/>
            <person name="Zhang T."/>
            <person name="Zhou Y."/>
            <person name="He R."/>
            <person name="Meng N."/>
            <person name="Wang Y."/>
            <person name="Liu W."/>
            <person name="Liu Z."/>
            <person name="Liu J."/>
            <person name="Guo Q."/>
            <person name="Huang H."/>
            <person name="Sederoff R.R."/>
            <person name="Wang G."/>
            <person name="Qu G."/>
            <person name="Chen S."/>
        </authorList>
    </citation>
    <scope>NUCLEOTIDE SEQUENCE</scope>
    <source>
        <strain evidence="2">SC-2020</strain>
    </source>
</reference>
<evidence type="ECO:0000313" key="2">
    <source>
        <dbReference type="EMBL" id="KAJ6980944.1"/>
    </source>
</evidence>
<evidence type="ECO:0000313" key="3">
    <source>
        <dbReference type="Proteomes" id="UP001164929"/>
    </source>
</evidence>
<keyword evidence="1" id="KW-1133">Transmembrane helix</keyword>
<feature type="transmembrane region" description="Helical" evidence="1">
    <location>
        <begin position="16"/>
        <end position="38"/>
    </location>
</feature>
<name>A0AAD6M8N7_9ROSI</name>
<keyword evidence="1" id="KW-0812">Transmembrane</keyword>
<keyword evidence="1" id="KW-0472">Membrane</keyword>
<dbReference type="Proteomes" id="UP001164929">
    <property type="component" value="Chromosome 10"/>
</dbReference>
<comment type="caution">
    <text evidence="2">The sequence shown here is derived from an EMBL/GenBank/DDBJ whole genome shotgun (WGS) entry which is preliminary data.</text>
</comment>